<keyword evidence="2" id="KW-1185">Reference proteome</keyword>
<gene>
    <name evidence="1" type="ORF">BDN71DRAFT_468884</name>
</gene>
<dbReference type="SUPFAM" id="SSF52058">
    <property type="entry name" value="L domain-like"/>
    <property type="match status" value="1"/>
</dbReference>
<evidence type="ECO:0008006" key="3">
    <source>
        <dbReference type="Google" id="ProtNLM"/>
    </source>
</evidence>
<protein>
    <recommendedName>
        <fullName evidence="3">F-box domain-containing protein</fullName>
    </recommendedName>
</protein>
<dbReference type="EMBL" id="MU154717">
    <property type="protein sequence ID" value="KAF9488365.1"/>
    <property type="molecule type" value="Genomic_DNA"/>
</dbReference>
<dbReference type="OrthoDB" id="2447803at2759"/>
<dbReference type="Proteomes" id="UP000807025">
    <property type="component" value="Unassembled WGS sequence"/>
</dbReference>
<sequence length="529" mass="58369">MEDGSGDEPEAPQAPLIPELLRRIFECSSYKSNVSHARVCKNWCEEALSVLWSSVEAYPLFTLLAPMKGFGLELSFARDLDEGDWARFERYAWRVKSLQFTTQFSASVFHTVAVGRRHLDFLPNLEAVYDPPPSLGVFPLFAHASVRTLEVHPGFDPKNMGLLPSRMPHIEHLICRTRDTSSGSIVPSALRQLQSLIHLTISHECLSVDLFHALASLPNLQSITTACKRSTPVHQMAASGFGTTTAPQANVTPSSDTGSVAAGVASRVFPLNPFPSLRELNVQIRFTMAIEWIQIANRSGSLRVLKIHSTHKESAADYMHLTNYVGLLCTGLETLELSRCAAAGCIPSETSCGIETLTSLKSLTLRAFDARSDRQLERMLEPLSELETLIITGGQTKTPLHQIALIALHCGKLKTLELDVDTWKMPSAALPESFFLGHLQKLHVGSANISETQATFVANFLGRVLPLSCAIDFDHTLPADVSNTWAEVQKWAPVLIKARLEERGLHSEKNFGFVATRATRAKTPKRKKK</sequence>
<dbReference type="InterPro" id="IPR032675">
    <property type="entry name" value="LRR_dom_sf"/>
</dbReference>
<dbReference type="AlphaFoldDB" id="A0A9P6DA70"/>
<reference evidence="1" key="1">
    <citation type="submission" date="2020-11" db="EMBL/GenBank/DDBJ databases">
        <authorList>
            <consortium name="DOE Joint Genome Institute"/>
            <person name="Ahrendt S."/>
            <person name="Riley R."/>
            <person name="Andreopoulos W."/>
            <person name="Labutti K."/>
            <person name="Pangilinan J."/>
            <person name="Ruiz-Duenas F.J."/>
            <person name="Barrasa J.M."/>
            <person name="Sanchez-Garcia M."/>
            <person name="Camarero S."/>
            <person name="Miyauchi S."/>
            <person name="Serrano A."/>
            <person name="Linde D."/>
            <person name="Babiker R."/>
            <person name="Drula E."/>
            <person name="Ayuso-Fernandez I."/>
            <person name="Pacheco R."/>
            <person name="Padilla G."/>
            <person name="Ferreira P."/>
            <person name="Barriuso J."/>
            <person name="Kellner H."/>
            <person name="Castanera R."/>
            <person name="Alfaro M."/>
            <person name="Ramirez L."/>
            <person name="Pisabarro A.G."/>
            <person name="Kuo A."/>
            <person name="Tritt A."/>
            <person name="Lipzen A."/>
            <person name="He G."/>
            <person name="Yan M."/>
            <person name="Ng V."/>
            <person name="Cullen D."/>
            <person name="Martin F."/>
            <person name="Rosso M.-N."/>
            <person name="Henrissat B."/>
            <person name="Hibbett D."/>
            <person name="Martinez A.T."/>
            <person name="Grigoriev I.V."/>
        </authorList>
    </citation>
    <scope>NUCLEOTIDE SEQUENCE</scope>
    <source>
        <strain evidence="1">ATCC 90797</strain>
    </source>
</reference>
<evidence type="ECO:0000313" key="2">
    <source>
        <dbReference type="Proteomes" id="UP000807025"/>
    </source>
</evidence>
<name>A0A9P6DA70_PLEER</name>
<comment type="caution">
    <text evidence="1">The sequence shown here is derived from an EMBL/GenBank/DDBJ whole genome shotgun (WGS) entry which is preliminary data.</text>
</comment>
<dbReference type="Gene3D" id="3.80.10.10">
    <property type="entry name" value="Ribonuclease Inhibitor"/>
    <property type="match status" value="1"/>
</dbReference>
<organism evidence="1 2">
    <name type="scientific">Pleurotus eryngii</name>
    <name type="common">Boletus of the steppes</name>
    <dbReference type="NCBI Taxonomy" id="5323"/>
    <lineage>
        <taxon>Eukaryota</taxon>
        <taxon>Fungi</taxon>
        <taxon>Dikarya</taxon>
        <taxon>Basidiomycota</taxon>
        <taxon>Agaricomycotina</taxon>
        <taxon>Agaricomycetes</taxon>
        <taxon>Agaricomycetidae</taxon>
        <taxon>Agaricales</taxon>
        <taxon>Pleurotineae</taxon>
        <taxon>Pleurotaceae</taxon>
        <taxon>Pleurotus</taxon>
    </lineage>
</organism>
<proteinExistence type="predicted"/>
<evidence type="ECO:0000313" key="1">
    <source>
        <dbReference type="EMBL" id="KAF9488365.1"/>
    </source>
</evidence>
<accession>A0A9P6DA70</accession>